<feature type="domain" description="Fungal lipase-type" evidence="1">
    <location>
        <begin position="47"/>
        <end position="85"/>
    </location>
</feature>
<accession>A0A433D7V7</accession>
<dbReference type="GO" id="GO:0006629">
    <property type="term" value="P:lipid metabolic process"/>
    <property type="evidence" value="ECO:0007669"/>
    <property type="project" value="InterPro"/>
</dbReference>
<dbReference type="Pfam" id="PF01764">
    <property type="entry name" value="Lipase_3"/>
    <property type="match status" value="1"/>
</dbReference>
<dbReference type="InterPro" id="IPR029058">
    <property type="entry name" value="AB_hydrolase_fold"/>
</dbReference>
<evidence type="ECO:0000313" key="3">
    <source>
        <dbReference type="Proteomes" id="UP000268093"/>
    </source>
</evidence>
<sequence length="96" mass="10787">MFRTKSLRLPRALPGCSQYCLPYHCRADEQPPRLHSLHGWSQFGRVIPAIYTYGESCVGNPTFSTYVDSLKAVNQNDIVPHLAPEAFGIDMNIFAC</sequence>
<gene>
    <name evidence="2" type="ORF">BC936DRAFT_146352</name>
</gene>
<dbReference type="InterPro" id="IPR002921">
    <property type="entry name" value="Fungal_lipase-type"/>
</dbReference>
<comment type="caution">
    <text evidence="2">The sequence shown here is derived from an EMBL/GenBank/DDBJ whole genome shotgun (WGS) entry which is preliminary data.</text>
</comment>
<reference evidence="2 3" key="1">
    <citation type="journal article" date="2018" name="New Phytol.">
        <title>Phylogenomics of Endogonaceae and evolution of mycorrhizas within Mucoromycota.</title>
        <authorList>
            <person name="Chang Y."/>
            <person name="Desiro A."/>
            <person name="Na H."/>
            <person name="Sandor L."/>
            <person name="Lipzen A."/>
            <person name="Clum A."/>
            <person name="Barry K."/>
            <person name="Grigoriev I.V."/>
            <person name="Martin F.M."/>
            <person name="Stajich J.E."/>
            <person name="Smith M.E."/>
            <person name="Bonito G."/>
            <person name="Spatafora J.W."/>
        </authorList>
    </citation>
    <scope>NUCLEOTIDE SEQUENCE [LARGE SCALE GENOMIC DNA]</scope>
    <source>
        <strain evidence="2 3">GMNB39</strain>
    </source>
</reference>
<dbReference type="Gene3D" id="3.40.50.1820">
    <property type="entry name" value="alpha/beta hydrolase"/>
    <property type="match status" value="1"/>
</dbReference>
<keyword evidence="3" id="KW-1185">Reference proteome</keyword>
<protein>
    <recommendedName>
        <fullName evidence="1">Fungal lipase-type domain-containing protein</fullName>
    </recommendedName>
</protein>
<dbReference type="OrthoDB" id="438440at2759"/>
<dbReference type="EMBL" id="RBNI01005200">
    <property type="protein sequence ID" value="RUP46939.1"/>
    <property type="molecule type" value="Genomic_DNA"/>
</dbReference>
<organism evidence="2 3">
    <name type="scientific">Jimgerdemannia flammicorona</name>
    <dbReference type="NCBI Taxonomy" id="994334"/>
    <lineage>
        <taxon>Eukaryota</taxon>
        <taxon>Fungi</taxon>
        <taxon>Fungi incertae sedis</taxon>
        <taxon>Mucoromycota</taxon>
        <taxon>Mucoromycotina</taxon>
        <taxon>Endogonomycetes</taxon>
        <taxon>Endogonales</taxon>
        <taxon>Endogonaceae</taxon>
        <taxon>Jimgerdemannia</taxon>
    </lineage>
</organism>
<name>A0A433D7V7_9FUNG</name>
<proteinExistence type="predicted"/>
<dbReference type="AlphaFoldDB" id="A0A433D7V7"/>
<evidence type="ECO:0000313" key="2">
    <source>
        <dbReference type="EMBL" id="RUP46939.1"/>
    </source>
</evidence>
<dbReference type="Proteomes" id="UP000268093">
    <property type="component" value="Unassembled WGS sequence"/>
</dbReference>
<evidence type="ECO:0000259" key="1">
    <source>
        <dbReference type="Pfam" id="PF01764"/>
    </source>
</evidence>